<proteinExistence type="predicted"/>
<dbReference type="PROSITE" id="PS51257">
    <property type="entry name" value="PROKAR_LIPOPROTEIN"/>
    <property type="match status" value="1"/>
</dbReference>
<keyword evidence="1" id="KW-0812">Transmembrane</keyword>
<sequence>MRYLTAIELANWMALYVAAGSCCVIAMALSCATTMVEVVRERGWSSVNSLRSAILFVPKIWWRWQKLYLTSMPVTLGIVILFATSMRWS</sequence>
<accession>A0A160TLV3</accession>
<organism evidence="2">
    <name type="scientific">hydrothermal vent metagenome</name>
    <dbReference type="NCBI Taxonomy" id="652676"/>
    <lineage>
        <taxon>unclassified sequences</taxon>
        <taxon>metagenomes</taxon>
        <taxon>ecological metagenomes</taxon>
    </lineage>
</organism>
<dbReference type="AlphaFoldDB" id="A0A160TLV3"/>
<keyword evidence="1" id="KW-1133">Transmembrane helix</keyword>
<feature type="transmembrane region" description="Helical" evidence="1">
    <location>
        <begin position="67"/>
        <end position="88"/>
    </location>
</feature>
<keyword evidence="1" id="KW-0472">Membrane</keyword>
<evidence type="ECO:0000256" key="1">
    <source>
        <dbReference type="SAM" id="Phobius"/>
    </source>
</evidence>
<gene>
    <name evidence="2" type="ORF">MGWOODY_Smn1472</name>
</gene>
<name>A0A160TLV3_9ZZZZ</name>
<feature type="transmembrane region" description="Helical" evidence="1">
    <location>
        <begin position="12"/>
        <end position="36"/>
    </location>
</feature>
<reference evidence="2" key="1">
    <citation type="submission" date="2015-10" db="EMBL/GenBank/DDBJ databases">
        <authorList>
            <person name="Gilbert D.G."/>
        </authorList>
    </citation>
    <scope>NUCLEOTIDE SEQUENCE</scope>
</reference>
<protein>
    <submittedName>
        <fullName evidence="2">Uncharacterized protein</fullName>
    </submittedName>
</protein>
<evidence type="ECO:0000313" key="2">
    <source>
        <dbReference type="EMBL" id="CUS45478.1"/>
    </source>
</evidence>
<dbReference type="EMBL" id="CZQE01000268">
    <property type="protein sequence ID" value="CUS45478.1"/>
    <property type="molecule type" value="Genomic_DNA"/>
</dbReference>